<reference evidence="2 3" key="1">
    <citation type="journal article" date="2018" name="Front. Microbiol.">
        <title>Description and Comparative Genomics of Macrococcus caseolyticus subsp. hominis subsp. nov., Macrococcus goetzii sp. nov., Macrococcus epidermidis sp. nov., and Macrococcus bohemicus sp. nov., Novel Macrococci From Human Clinical Material With Virulence Potential and Suspected Uptake of Foreign DNA by Natural Transformation.</title>
        <authorList>
            <person name="Maslanova I."/>
            <person name="Wertheimer Z."/>
            <person name="Sedlacek I."/>
            <person name="Svec P."/>
            <person name="Indrakova A."/>
            <person name="Kovarovic V."/>
            <person name="Schumann P."/>
            <person name="Sproer C."/>
            <person name="Kralova S."/>
            <person name="Sedo O."/>
            <person name="Kristofova L."/>
            <person name="Vrbovska V."/>
            <person name="Fuzik T."/>
            <person name="Petras P."/>
            <person name="Zdrahal Z."/>
            <person name="Ruzickova V."/>
            <person name="Doskar J."/>
            <person name="Pantucek R."/>
        </authorList>
    </citation>
    <scope>NUCLEOTIDE SEQUENCE [LARGE SCALE GENOMIC DNA]</scope>
    <source>
        <strain evidence="2 3">01/688</strain>
    </source>
</reference>
<protein>
    <recommendedName>
        <fullName evidence="4">Prepilin-type N-terminal cleavage/methylation domain-containing protein</fullName>
    </recommendedName>
</protein>
<keyword evidence="1" id="KW-0812">Transmembrane</keyword>
<keyword evidence="1" id="KW-0472">Membrane</keyword>
<sequence length="156" mass="18553">MKEVVSLKVTRSVIRKIKYTALRKSNGFTMIEMMINLSIIIMIMSLLPLIYMNIYQLSGKSTDHFDVNNAMFQRDLYDELNNADYVEIVNNQLWIYTGDDIIQYLYHKHRIIRKLNQEGYIIMLEGVKNAYFEIHDNAVYLSIERFNKHTVTYQII</sequence>
<dbReference type="AlphaFoldDB" id="A0A327ZXA4"/>
<feature type="transmembrane region" description="Helical" evidence="1">
    <location>
        <begin position="33"/>
        <end position="51"/>
    </location>
</feature>
<evidence type="ECO:0000313" key="3">
    <source>
        <dbReference type="Proteomes" id="UP000249808"/>
    </source>
</evidence>
<accession>A0A327ZXA4</accession>
<keyword evidence="3" id="KW-1185">Reference proteome</keyword>
<comment type="caution">
    <text evidence="2">The sequence shown here is derived from an EMBL/GenBank/DDBJ whole genome shotgun (WGS) entry which is preliminary data.</text>
</comment>
<evidence type="ECO:0008006" key="4">
    <source>
        <dbReference type="Google" id="ProtNLM"/>
    </source>
</evidence>
<proteinExistence type="predicted"/>
<organism evidence="2 3">
    <name type="scientific">Macrococcus epidermidis</name>
    <dbReference type="NCBI Taxonomy" id="1902580"/>
    <lineage>
        <taxon>Bacteria</taxon>
        <taxon>Bacillati</taxon>
        <taxon>Bacillota</taxon>
        <taxon>Bacilli</taxon>
        <taxon>Bacillales</taxon>
        <taxon>Staphylococcaceae</taxon>
        <taxon>Macrococcus</taxon>
    </lineage>
</organism>
<evidence type="ECO:0000256" key="1">
    <source>
        <dbReference type="SAM" id="Phobius"/>
    </source>
</evidence>
<dbReference type="InterPro" id="IPR016977">
    <property type="entry name" value="ComGF"/>
</dbReference>
<evidence type="ECO:0000313" key="2">
    <source>
        <dbReference type="EMBL" id="RAK46859.1"/>
    </source>
</evidence>
<name>A0A327ZXA4_9STAP</name>
<dbReference type="EMBL" id="PZJH01000001">
    <property type="protein sequence ID" value="RAK46859.1"/>
    <property type="molecule type" value="Genomic_DNA"/>
</dbReference>
<dbReference type="Pfam" id="PF15980">
    <property type="entry name" value="ComGF"/>
    <property type="match status" value="1"/>
</dbReference>
<dbReference type="Proteomes" id="UP000249808">
    <property type="component" value="Unassembled WGS sequence"/>
</dbReference>
<gene>
    <name evidence="2" type="ORF">BHU61_05200</name>
</gene>
<keyword evidence="1" id="KW-1133">Transmembrane helix</keyword>